<dbReference type="Pfam" id="PF02954">
    <property type="entry name" value="HTH_8"/>
    <property type="match status" value="1"/>
</dbReference>
<name>A0A378UJ67_BERDE</name>
<proteinExistence type="inferred from homology"/>
<dbReference type="PANTHER" id="PTHR47918">
    <property type="entry name" value="DNA-BINDING PROTEIN FIS"/>
    <property type="match status" value="1"/>
</dbReference>
<dbReference type="EMBL" id="UGQS01000002">
    <property type="protein sequence ID" value="STZ76773.1"/>
    <property type="molecule type" value="Genomic_DNA"/>
</dbReference>
<evidence type="ECO:0000313" key="6">
    <source>
        <dbReference type="Proteomes" id="UP000254651"/>
    </source>
</evidence>
<dbReference type="Proteomes" id="UP000254651">
    <property type="component" value="Unassembled WGS sequence"/>
</dbReference>
<evidence type="ECO:0000256" key="2">
    <source>
        <dbReference type="ARBA" id="ARBA00023125"/>
    </source>
</evidence>
<organism evidence="5 6">
    <name type="scientific">Bergeriella denitrificans</name>
    <name type="common">Neisseria denitrificans</name>
    <dbReference type="NCBI Taxonomy" id="494"/>
    <lineage>
        <taxon>Bacteria</taxon>
        <taxon>Pseudomonadati</taxon>
        <taxon>Pseudomonadota</taxon>
        <taxon>Betaproteobacteria</taxon>
        <taxon>Neisseriales</taxon>
        <taxon>Neisseriaceae</taxon>
        <taxon>Bergeriella</taxon>
    </lineage>
</organism>
<dbReference type="GO" id="GO:0006355">
    <property type="term" value="P:regulation of DNA-templated transcription"/>
    <property type="evidence" value="ECO:0007669"/>
    <property type="project" value="InterPro"/>
</dbReference>
<dbReference type="RefSeq" id="WP_066078184.1">
    <property type="nucleotide sequence ID" value="NZ_CP181246.1"/>
</dbReference>
<accession>A0A378UJ67</accession>
<dbReference type="NCBIfam" id="NF002517">
    <property type="entry name" value="PRK01905.1"/>
    <property type="match status" value="1"/>
</dbReference>
<dbReference type="PIRSF" id="PIRSF002097">
    <property type="entry name" value="DNA-binding_Fis"/>
    <property type="match status" value="1"/>
</dbReference>
<dbReference type="Gene3D" id="1.10.10.60">
    <property type="entry name" value="Homeodomain-like"/>
    <property type="match status" value="1"/>
</dbReference>
<sequence length="81" mass="9005">MKKHIPDIAQCVAHNVKQYFKDLNGEAPCAVYEMVLNQVEKPLLECVMAECGGNQSKAAAMLGLNRNTLRKKLLQYGLLEA</sequence>
<keyword evidence="6" id="KW-1185">Reference proteome</keyword>
<keyword evidence="2" id="KW-0238">DNA-binding</keyword>
<dbReference type="InterPro" id="IPR005412">
    <property type="entry name" value="Fis_DNA-bd"/>
</dbReference>
<reference evidence="5 6" key="1">
    <citation type="submission" date="2018-06" db="EMBL/GenBank/DDBJ databases">
        <authorList>
            <consortium name="Pathogen Informatics"/>
            <person name="Doyle S."/>
        </authorList>
    </citation>
    <scope>NUCLEOTIDE SEQUENCE [LARGE SCALE GENOMIC DNA]</scope>
    <source>
        <strain evidence="5 6">NCTC10295</strain>
    </source>
</reference>
<dbReference type="GO" id="GO:0043565">
    <property type="term" value="F:sequence-specific DNA binding"/>
    <property type="evidence" value="ECO:0007669"/>
    <property type="project" value="InterPro"/>
</dbReference>
<dbReference type="PANTHER" id="PTHR47918:SF1">
    <property type="entry name" value="DNA-BINDING PROTEIN FIS"/>
    <property type="match status" value="1"/>
</dbReference>
<evidence type="ECO:0000256" key="3">
    <source>
        <dbReference type="ARBA" id="ARBA00029540"/>
    </source>
</evidence>
<dbReference type="SUPFAM" id="SSF46689">
    <property type="entry name" value="Homeodomain-like"/>
    <property type="match status" value="1"/>
</dbReference>
<gene>
    <name evidence="5" type="primary">fis</name>
    <name evidence="5" type="ORF">NCTC10295_01557</name>
</gene>
<evidence type="ECO:0000313" key="5">
    <source>
        <dbReference type="EMBL" id="STZ76773.1"/>
    </source>
</evidence>
<dbReference type="PRINTS" id="PR01590">
    <property type="entry name" value="HTHFIS"/>
</dbReference>
<comment type="similarity">
    <text evidence="1">Belongs to the transcriptional regulatory Fis family.</text>
</comment>
<evidence type="ECO:0000259" key="4">
    <source>
        <dbReference type="Pfam" id="PF02954"/>
    </source>
</evidence>
<dbReference type="InterPro" id="IPR009057">
    <property type="entry name" value="Homeodomain-like_sf"/>
</dbReference>
<protein>
    <recommendedName>
        <fullName evidence="3">Putative Fis-like DNA-binding protein</fullName>
    </recommendedName>
</protein>
<feature type="domain" description="DNA binding HTH" evidence="4">
    <location>
        <begin position="36"/>
        <end position="76"/>
    </location>
</feature>
<evidence type="ECO:0000256" key="1">
    <source>
        <dbReference type="ARBA" id="ARBA00008559"/>
    </source>
</evidence>
<dbReference type="InterPro" id="IPR002197">
    <property type="entry name" value="HTH_Fis"/>
</dbReference>
<dbReference type="InterPro" id="IPR050207">
    <property type="entry name" value="Trans_regulatory_Fis"/>
</dbReference>
<dbReference type="AlphaFoldDB" id="A0A378UJ67"/>